<dbReference type="PANTHER" id="PTHR30344:SF1">
    <property type="entry name" value="6-PHOSPHOGLUCONOLACTONASE"/>
    <property type="match status" value="1"/>
</dbReference>
<proteinExistence type="inferred from homology"/>
<dbReference type="InterPro" id="IPR019405">
    <property type="entry name" value="Lactonase_7-beta_prop"/>
</dbReference>
<dbReference type="Proteomes" id="UP001583177">
    <property type="component" value="Unassembled WGS sequence"/>
</dbReference>
<comment type="similarity">
    <text evidence="1">Belongs to the cycloisomerase 2 family.</text>
</comment>
<evidence type="ECO:0000313" key="4">
    <source>
        <dbReference type="Proteomes" id="UP001583177"/>
    </source>
</evidence>
<dbReference type="SUPFAM" id="SSF51004">
    <property type="entry name" value="C-terminal (heme d1) domain of cytochrome cd1-nitrite reductase"/>
    <property type="match status" value="1"/>
</dbReference>
<comment type="caution">
    <text evidence="3">The sequence shown here is derived from an EMBL/GenBank/DDBJ whole genome shotgun (WGS) entry which is preliminary data.</text>
</comment>
<dbReference type="InterPro" id="IPR015943">
    <property type="entry name" value="WD40/YVTN_repeat-like_dom_sf"/>
</dbReference>
<organism evidence="3 4">
    <name type="scientific">Diaporthe australafricana</name>
    <dbReference type="NCBI Taxonomy" id="127596"/>
    <lineage>
        <taxon>Eukaryota</taxon>
        <taxon>Fungi</taxon>
        <taxon>Dikarya</taxon>
        <taxon>Ascomycota</taxon>
        <taxon>Pezizomycotina</taxon>
        <taxon>Sordariomycetes</taxon>
        <taxon>Sordariomycetidae</taxon>
        <taxon>Diaporthales</taxon>
        <taxon>Diaporthaceae</taxon>
        <taxon>Diaporthe</taxon>
    </lineage>
</organism>
<dbReference type="Pfam" id="PF10282">
    <property type="entry name" value="Lactonase"/>
    <property type="match status" value="1"/>
</dbReference>
<keyword evidence="4" id="KW-1185">Reference proteome</keyword>
<reference evidence="3 4" key="1">
    <citation type="journal article" date="2024" name="IMA Fungus">
        <title>IMA Genome - F19 : A genome assembly and annotation guide to empower mycologists, including annotated draft genome sequences of Ceratocystis pirilliformis, Diaporthe australafricana, Fusarium ophioides, Paecilomyces lecythidis, and Sporothrix stenoceras.</title>
        <authorList>
            <person name="Aylward J."/>
            <person name="Wilson A.M."/>
            <person name="Visagie C.M."/>
            <person name="Spraker J."/>
            <person name="Barnes I."/>
            <person name="Buitendag C."/>
            <person name="Ceriani C."/>
            <person name="Del Mar Angel L."/>
            <person name="du Plessis D."/>
            <person name="Fuchs T."/>
            <person name="Gasser K."/>
            <person name="Kramer D."/>
            <person name="Li W."/>
            <person name="Munsamy K."/>
            <person name="Piso A."/>
            <person name="Price J.L."/>
            <person name="Sonnekus B."/>
            <person name="Thomas C."/>
            <person name="van der Nest A."/>
            <person name="van Dijk A."/>
            <person name="van Heerden A."/>
            <person name="van Vuuren N."/>
            <person name="Yilmaz N."/>
            <person name="Duong T.A."/>
            <person name="van der Merwe N.A."/>
            <person name="Wingfield M.J."/>
            <person name="Wingfield B.D."/>
        </authorList>
    </citation>
    <scope>NUCLEOTIDE SEQUENCE [LARGE SCALE GENOMIC DNA]</scope>
    <source>
        <strain evidence="3 4">CMW 18300</strain>
    </source>
</reference>
<name>A0ABR3WNM6_9PEZI</name>
<feature type="signal peptide" evidence="2">
    <location>
        <begin position="1"/>
        <end position="22"/>
    </location>
</feature>
<evidence type="ECO:0008006" key="5">
    <source>
        <dbReference type="Google" id="ProtNLM"/>
    </source>
</evidence>
<dbReference type="InterPro" id="IPR050282">
    <property type="entry name" value="Cycloisomerase_2"/>
</dbReference>
<dbReference type="Gene3D" id="2.130.10.10">
    <property type="entry name" value="YVTN repeat-like/Quinoprotein amine dehydrogenase"/>
    <property type="match status" value="1"/>
</dbReference>
<dbReference type="EMBL" id="JAWRVE010000063">
    <property type="protein sequence ID" value="KAL1865168.1"/>
    <property type="molecule type" value="Genomic_DNA"/>
</dbReference>
<gene>
    <name evidence="3" type="ORF">Daus18300_007294</name>
</gene>
<evidence type="ECO:0000313" key="3">
    <source>
        <dbReference type="EMBL" id="KAL1865168.1"/>
    </source>
</evidence>
<sequence>MFQLFILIAAAGLLASATPVRGRDNTQETPSTKLLIGGTGFVVTGIFNGAVTIDGGITSEDLSLKPTWIVPGKDGFIISDANSKNLISSKYDQASNNLTLSNKYSASVGVNHLTYNNNKTRLLGTTGEGIDVWDTSAADGSVKFIKSIPTNNNASYTTQVVADPSGGIFMVSDKNANSLIILSASDDNDIKVIGTIPIPEDCGPSRGAFYAMDGQYSTRYFALCQSTKEVLVLWLDLSAGEVKVMQRLQTSVSSKAEKRSVAELVLYTNDDNSADIYVSNSFVGSDTDTIAHFRLPAPGDDSTEPGDLTEITADRIVSSWGINPRGMSLQSEGKLLFVGNQQAGPAAVAVLRRDLKTGALGTKAEATLSFADFFGDAAGTGPSFVIPISS</sequence>
<feature type="chain" id="PRO_5046854036" description="3-carboxymuconate cyclase" evidence="2">
    <location>
        <begin position="23"/>
        <end position="390"/>
    </location>
</feature>
<keyword evidence="2" id="KW-0732">Signal</keyword>
<protein>
    <recommendedName>
        <fullName evidence="5">3-carboxymuconate cyclase</fullName>
    </recommendedName>
</protein>
<evidence type="ECO:0000256" key="2">
    <source>
        <dbReference type="SAM" id="SignalP"/>
    </source>
</evidence>
<dbReference type="PANTHER" id="PTHR30344">
    <property type="entry name" value="6-PHOSPHOGLUCONOLACTONASE-RELATED"/>
    <property type="match status" value="1"/>
</dbReference>
<accession>A0ABR3WNM6</accession>
<evidence type="ECO:0000256" key="1">
    <source>
        <dbReference type="ARBA" id="ARBA00005564"/>
    </source>
</evidence>
<dbReference type="InterPro" id="IPR011048">
    <property type="entry name" value="Haem_d1_sf"/>
</dbReference>